<proteinExistence type="predicted"/>
<evidence type="ECO:0000256" key="2">
    <source>
        <dbReference type="SAM" id="SignalP"/>
    </source>
</evidence>
<dbReference type="EMBL" id="PKHR02000018">
    <property type="protein sequence ID" value="MEM5986384.1"/>
    <property type="molecule type" value="Genomic_DNA"/>
</dbReference>
<evidence type="ECO:0008006" key="5">
    <source>
        <dbReference type="Google" id="ProtNLM"/>
    </source>
</evidence>
<comment type="caution">
    <text evidence="3">The sequence shown here is derived from an EMBL/GenBank/DDBJ whole genome shotgun (WGS) entry which is preliminary data.</text>
</comment>
<feature type="region of interest" description="Disordered" evidence="1">
    <location>
        <begin position="676"/>
        <end position="703"/>
    </location>
</feature>
<dbReference type="RefSeq" id="WP_425458771.1">
    <property type="nucleotide sequence ID" value="NZ_PKHR02000018.1"/>
</dbReference>
<feature type="chain" id="PRO_5045570208" description="Cell surface protein" evidence="2">
    <location>
        <begin position="35"/>
        <end position="741"/>
    </location>
</feature>
<sequence length="741" mass="79412">MNKKEIKRTAVRRRGTTIAAAALSIAMVGPFVHAVTPASSFATVANAQETQPAADAPAATGADKAIYSPGQADQKGTISGSVKEIVEAAVGFGNVQGSGNPLAGVKVYAQWYEGAQTQHSSPIYYTESDANGNFSINMAPYTDALGVNRKFEADASVGETVPQRDHKREKIRVWTELPDDMTDKYRLVHQPAAGIFPAIGDAATPTEQGDGAWGGNKVTGMTIQYAQKDKLPQHLPENQWVESTGTGGNDGTYAGRAFWNMHVLLGALNHNTQSAFNSKDLAAPGLKVVGSYLSDEAVTKIEQYAKDNFAGKTLRGKGWTPADEQGLQKWINEQIAADPQGWIAETMTTTTSADGKFELRWKGLYGNNHTGTGGGINPPADKLHKLAGSHDEGSWENGNRQSKHVNMHWSYVSILDKNGNPLPDNIGALYPWSLGQWAGPGFGADLNAGANAQLFGGDGAFIGNTTDGYTGWNIALAPQALKFDVVEKNTTDNWAAIGDKVQTDTAGLPIADNLNYYIEWVDKNGKVVKTCETAKADSATKIPSCALDVPADAETGDTFTARLKVTSGDPDSKNDLVLAVDAFAVTRDYLEYDPVDDAKAEQPATSEPKFDNPATDAEETKPEDPKFELGKLPEGVTEDQVKVDPKTGVVTFKPTAEQVGKTFKFPVVMRDEALQVPVRDENGDPVKDDEGNPKTQGRIVARADAPFKVADATASTIEPKYEDKLVVPGEETKSTPSFTDK</sequence>
<evidence type="ECO:0000313" key="3">
    <source>
        <dbReference type="EMBL" id="MEM5986384.1"/>
    </source>
</evidence>
<protein>
    <recommendedName>
        <fullName evidence="5">Cell surface protein</fullName>
    </recommendedName>
</protein>
<organism evidence="3 4">
    <name type="scientific">Corynebacterium hesseae</name>
    <dbReference type="NCBI Taxonomy" id="2913502"/>
    <lineage>
        <taxon>Bacteria</taxon>
        <taxon>Bacillati</taxon>
        <taxon>Actinomycetota</taxon>
        <taxon>Actinomycetes</taxon>
        <taxon>Mycobacteriales</taxon>
        <taxon>Corynebacteriaceae</taxon>
        <taxon>Corynebacterium</taxon>
    </lineage>
</organism>
<feature type="non-terminal residue" evidence="3">
    <location>
        <position position="741"/>
    </location>
</feature>
<evidence type="ECO:0000256" key="1">
    <source>
        <dbReference type="SAM" id="MobiDB-lite"/>
    </source>
</evidence>
<feature type="region of interest" description="Disordered" evidence="1">
    <location>
        <begin position="596"/>
        <end position="638"/>
    </location>
</feature>
<feature type="compositionally biased region" description="Basic and acidic residues" evidence="1">
    <location>
        <begin position="719"/>
        <end position="741"/>
    </location>
</feature>
<name>A0ABU9UJJ1_9CORY</name>
<keyword evidence="2" id="KW-0732">Signal</keyword>
<dbReference type="Proteomes" id="UP000235104">
    <property type="component" value="Unassembled WGS sequence"/>
</dbReference>
<reference evidence="3" key="1">
    <citation type="submission" date="2017-12" db="EMBL/GenBank/DDBJ databases">
        <authorList>
            <person name="Thomas-White K."/>
            <person name="Wolfe A.J."/>
        </authorList>
    </citation>
    <scope>NUCLEOTIDE SEQUENCE</scope>
    <source>
        <strain evidence="3">UMB0043</strain>
    </source>
</reference>
<evidence type="ECO:0000313" key="4">
    <source>
        <dbReference type="Proteomes" id="UP000235104"/>
    </source>
</evidence>
<gene>
    <name evidence="3" type="ORF">CYJ44_009445</name>
</gene>
<feature type="compositionally biased region" description="Basic and acidic residues" evidence="1">
    <location>
        <begin position="676"/>
        <end position="692"/>
    </location>
</feature>
<feature type="signal peptide" evidence="2">
    <location>
        <begin position="1"/>
        <end position="34"/>
    </location>
</feature>
<feature type="compositionally biased region" description="Basic and acidic residues" evidence="1">
    <location>
        <begin position="618"/>
        <end position="631"/>
    </location>
</feature>
<feature type="region of interest" description="Disordered" evidence="1">
    <location>
        <begin position="718"/>
        <end position="741"/>
    </location>
</feature>
<accession>A0ABU9UJJ1</accession>
<keyword evidence="4" id="KW-1185">Reference proteome</keyword>